<feature type="compositionally biased region" description="Polar residues" evidence="1">
    <location>
        <begin position="49"/>
        <end position="60"/>
    </location>
</feature>
<reference evidence="2" key="2">
    <citation type="journal article" date="2020" name="Nat. Commun.">
        <title>Large-scale genome sequencing of mycorrhizal fungi provides insights into the early evolution of symbiotic traits.</title>
        <authorList>
            <person name="Miyauchi S."/>
            <person name="Kiss E."/>
            <person name="Kuo A."/>
            <person name="Drula E."/>
            <person name="Kohler A."/>
            <person name="Sanchez-Garcia M."/>
            <person name="Morin E."/>
            <person name="Andreopoulos B."/>
            <person name="Barry K.W."/>
            <person name="Bonito G."/>
            <person name="Buee M."/>
            <person name="Carver A."/>
            <person name="Chen C."/>
            <person name="Cichocki N."/>
            <person name="Clum A."/>
            <person name="Culley D."/>
            <person name="Crous P.W."/>
            <person name="Fauchery L."/>
            <person name="Girlanda M."/>
            <person name="Hayes R.D."/>
            <person name="Keri Z."/>
            <person name="LaButti K."/>
            <person name="Lipzen A."/>
            <person name="Lombard V."/>
            <person name="Magnuson J."/>
            <person name="Maillard F."/>
            <person name="Murat C."/>
            <person name="Nolan M."/>
            <person name="Ohm R.A."/>
            <person name="Pangilinan J."/>
            <person name="Pereira M.F."/>
            <person name="Perotto S."/>
            <person name="Peter M."/>
            <person name="Pfister S."/>
            <person name="Riley R."/>
            <person name="Sitrit Y."/>
            <person name="Stielow J.B."/>
            <person name="Szollosi G."/>
            <person name="Zifcakova L."/>
            <person name="Stursova M."/>
            <person name="Spatafora J.W."/>
            <person name="Tedersoo L."/>
            <person name="Vaario L.M."/>
            <person name="Yamada A."/>
            <person name="Yan M."/>
            <person name="Wang P."/>
            <person name="Xu J."/>
            <person name="Bruns T."/>
            <person name="Baldrian P."/>
            <person name="Vilgalys R."/>
            <person name="Dunand C."/>
            <person name="Henrissat B."/>
            <person name="Grigoriev I.V."/>
            <person name="Hibbett D."/>
            <person name="Nagy L.G."/>
            <person name="Martin F.M."/>
        </authorList>
    </citation>
    <scope>NUCLEOTIDE SEQUENCE</scope>
    <source>
        <strain evidence="2">BED1</strain>
    </source>
</reference>
<sequence length="103" mass="11138">CEPTGPLQAPTNKKDSGDMDTVLNSRKENGADRRAPCKHQGKKMKPRQIPQTTSPSSMTCVSPRESHWRGLLDSGAPILPELFAPRRLPSTLSNSASAPTSMP</sequence>
<dbReference type="Proteomes" id="UP001194468">
    <property type="component" value="Unassembled WGS sequence"/>
</dbReference>
<feature type="compositionally biased region" description="Basic residues" evidence="1">
    <location>
        <begin position="36"/>
        <end position="46"/>
    </location>
</feature>
<accession>A0AAD4BPV0</accession>
<evidence type="ECO:0000313" key="3">
    <source>
        <dbReference type="Proteomes" id="UP001194468"/>
    </source>
</evidence>
<evidence type="ECO:0000313" key="2">
    <source>
        <dbReference type="EMBL" id="KAF8436055.1"/>
    </source>
</evidence>
<reference evidence="2" key="1">
    <citation type="submission" date="2019-10" db="EMBL/GenBank/DDBJ databases">
        <authorList>
            <consortium name="DOE Joint Genome Institute"/>
            <person name="Kuo A."/>
            <person name="Miyauchi S."/>
            <person name="Kiss E."/>
            <person name="Drula E."/>
            <person name="Kohler A."/>
            <person name="Sanchez-Garcia M."/>
            <person name="Andreopoulos B."/>
            <person name="Barry K.W."/>
            <person name="Bonito G."/>
            <person name="Buee M."/>
            <person name="Carver A."/>
            <person name="Chen C."/>
            <person name="Cichocki N."/>
            <person name="Clum A."/>
            <person name="Culley D."/>
            <person name="Crous P.W."/>
            <person name="Fauchery L."/>
            <person name="Girlanda M."/>
            <person name="Hayes R."/>
            <person name="Keri Z."/>
            <person name="LaButti K."/>
            <person name="Lipzen A."/>
            <person name="Lombard V."/>
            <person name="Magnuson J."/>
            <person name="Maillard F."/>
            <person name="Morin E."/>
            <person name="Murat C."/>
            <person name="Nolan M."/>
            <person name="Ohm R."/>
            <person name="Pangilinan J."/>
            <person name="Pereira M."/>
            <person name="Perotto S."/>
            <person name="Peter M."/>
            <person name="Riley R."/>
            <person name="Sitrit Y."/>
            <person name="Stielow B."/>
            <person name="Szollosi G."/>
            <person name="Zifcakova L."/>
            <person name="Stursova M."/>
            <person name="Spatafora J.W."/>
            <person name="Tedersoo L."/>
            <person name="Vaario L.-M."/>
            <person name="Yamada A."/>
            <person name="Yan M."/>
            <person name="Wang P."/>
            <person name="Xu J."/>
            <person name="Bruns T."/>
            <person name="Baldrian P."/>
            <person name="Vilgalys R."/>
            <person name="Henrissat B."/>
            <person name="Grigoriev I.V."/>
            <person name="Hibbett D."/>
            <person name="Nagy L.G."/>
            <person name="Martin F.M."/>
        </authorList>
    </citation>
    <scope>NUCLEOTIDE SEQUENCE</scope>
    <source>
        <strain evidence="2">BED1</strain>
    </source>
</reference>
<evidence type="ECO:0000256" key="1">
    <source>
        <dbReference type="SAM" id="MobiDB-lite"/>
    </source>
</evidence>
<feature type="non-terminal residue" evidence="2">
    <location>
        <position position="103"/>
    </location>
</feature>
<protein>
    <submittedName>
        <fullName evidence="2">Uncharacterized protein</fullName>
    </submittedName>
</protein>
<feature type="compositionally biased region" description="Basic and acidic residues" evidence="1">
    <location>
        <begin position="25"/>
        <end position="35"/>
    </location>
</feature>
<gene>
    <name evidence="2" type="ORF">L210DRAFT_3550110</name>
</gene>
<dbReference type="AlphaFoldDB" id="A0AAD4BPV0"/>
<organism evidence="2 3">
    <name type="scientific">Boletus edulis BED1</name>
    <dbReference type="NCBI Taxonomy" id="1328754"/>
    <lineage>
        <taxon>Eukaryota</taxon>
        <taxon>Fungi</taxon>
        <taxon>Dikarya</taxon>
        <taxon>Basidiomycota</taxon>
        <taxon>Agaricomycotina</taxon>
        <taxon>Agaricomycetes</taxon>
        <taxon>Agaricomycetidae</taxon>
        <taxon>Boletales</taxon>
        <taxon>Boletineae</taxon>
        <taxon>Boletaceae</taxon>
        <taxon>Boletoideae</taxon>
        <taxon>Boletus</taxon>
    </lineage>
</organism>
<comment type="caution">
    <text evidence="2">The sequence shown here is derived from an EMBL/GenBank/DDBJ whole genome shotgun (WGS) entry which is preliminary data.</text>
</comment>
<name>A0AAD4BPV0_BOLED</name>
<proteinExistence type="predicted"/>
<feature type="region of interest" description="Disordered" evidence="1">
    <location>
        <begin position="1"/>
        <end position="62"/>
    </location>
</feature>
<dbReference type="EMBL" id="WHUW01000023">
    <property type="protein sequence ID" value="KAF8436055.1"/>
    <property type="molecule type" value="Genomic_DNA"/>
</dbReference>
<keyword evidence="3" id="KW-1185">Reference proteome</keyword>